<dbReference type="SUPFAM" id="SSF54184">
    <property type="entry name" value="Penicillin-binding protein 2x (pbp-2x), c-terminal domain"/>
    <property type="match status" value="2"/>
</dbReference>
<evidence type="ECO:0000256" key="7">
    <source>
        <dbReference type="SAM" id="Phobius"/>
    </source>
</evidence>
<dbReference type="Gene3D" id="3.30.10.20">
    <property type="match status" value="1"/>
</dbReference>
<dbReference type="InterPro" id="IPR012338">
    <property type="entry name" value="Beta-lactam/transpept-like"/>
</dbReference>
<keyword evidence="7" id="KW-0812">Transmembrane</keyword>
<comment type="pathway">
    <text evidence="2">Cell wall biogenesis; peptidoglycan biosynthesis.</text>
</comment>
<feature type="domain" description="PASTA" evidence="8">
    <location>
        <begin position="657"/>
        <end position="712"/>
    </location>
</feature>
<evidence type="ECO:0000259" key="8">
    <source>
        <dbReference type="PROSITE" id="PS51178"/>
    </source>
</evidence>
<dbReference type="EC" id="3.4.16.4" evidence="4"/>
<dbReference type="GO" id="GO:0008658">
    <property type="term" value="F:penicillin binding"/>
    <property type="evidence" value="ECO:0007669"/>
    <property type="project" value="InterPro"/>
</dbReference>
<dbReference type="GO" id="GO:0071555">
    <property type="term" value="P:cell wall organization"/>
    <property type="evidence" value="ECO:0007669"/>
    <property type="project" value="TreeGrafter"/>
</dbReference>
<dbReference type="CDD" id="cd06576">
    <property type="entry name" value="PASTA_Pbp2x-like_1"/>
    <property type="match status" value="1"/>
</dbReference>
<reference evidence="9" key="1">
    <citation type="submission" date="2022-06" db="EMBL/GenBank/DDBJ databases">
        <title>Aquibacillus sp. a new bacterium isolated from soil saline samples.</title>
        <authorList>
            <person name="Galisteo C."/>
            <person name="De La Haba R."/>
            <person name="Sanchez-Porro C."/>
            <person name="Ventosa A."/>
        </authorList>
    </citation>
    <scope>NUCLEOTIDE SEQUENCE</scope>
    <source>
        <strain evidence="9">3ASR75-54</strain>
    </source>
</reference>
<dbReference type="FunFam" id="3.40.710.10:FF:000026">
    <property type="entry name" value="Penicillin-binding protein 1"/>
    <property type="match status" value="1"/>
</dbReference>
<dbReference type="Gene3D" id="3.40.710.10">
    <property type="entry name" value="DD-peptidase/beta-lactamase superfamily"/>
    <property type="match status" value="1"/>
</dbReference>
<dbReference type="InterPro" id="IPR036138">
    <property type="entry name" value="PBP_dimer_sf"/>
</dbReference>
<dbReference type="InterPro" id="IPR005311">
    <property type="entry name" value="PBP_dimer"/>
</dbReference>
<gene>
    <name evidence="9" type="ORF">NC799_06100</name>
</gene>
<comment type="subcellular location">
    <subcellularLocation>
        <location evidence="1">Membrane</location>
    </subcellularLocation>
</comment>
<dbReference type="PANTHER" id="PTHR30627:SF26">
    <property type="entry name" value="PENICILLIN-BINDING PROTEIN 2B"/>
    <property type="match status" value="1"/>
</dbReference>
<dbReference type="Proteomes" id="UP001145069">
    <property type="component" value="Unassembled WGS sequence"/>
</dbReference>
<comment type="caution">
    <text evidence="9">The sequence shown here is derived from an EMBL/GenBank/DDBJ whole genome shotgun (WGS) entry which is preliminary data.</text>
</comment>
<dbReference type="InterPro" id="IPR001460">
    <property type="entry name" value="PCN-bd_Tpept"/>
</dbReference>
<evidence type="ECO:0000256" key="6">
    <source>
        <dbReference type="ARBA" id="ARBA00034000"/>
    </source>
</evidence>
<dbReference type="Gene3D" id="3.90.1310.10">
    <property type="entry name" value="Penicillin-binding protein 2a (Domain 2)"/>
    <property type="match status" value="1"/>
</dbReference>
<dbReference type="InterPro" id="IPR005543">
    <property type="entry name" value="PASTA_dom"/>
</dbReference>
<keyword evidence="10" id="KW-1185">Reference proteome</keyword>
<feature type="domain" description="PASTA" evidence="8">
    <location>
        <begin position="597"/>
        <end position="656"/>
    </location>
</feature>
<comment type="similarity">
    <text evidence="3">Belongs to the transpeptidase family.</text>
</comment>
<dbReference type="Gene3D" id="2.20.70.70">
    <property type="match status" value="1"/>
</dbReference>
<dbReference type="Pfam" id="PF03793">
    <property type="entry name" value="PASTA"/>
    <property type="match status" value="2"/>
</dbReference>
<dbReference type="SMART" id="SM00740">
    <property type="entry name" value="PASTA"/>
    <property type="match status" value="2"/>
</dbReference>
<sequence length="728" mass="81206">MRKSKTTQVMSTVLMLLFVVVFLTLLGRFLYIQGTGVVSGVSLEEWADKRRTNSYRIDAQRGTIFDQNGMALAQDRAVYRLYAIVDQSYTSNPKEPRHVVDPQKTAEMLAPLLNMDASDIIARIEAGIEREQFQVEFGQNGKGLSQESKDKIEALDLPGINFMKEAERYYPNGVFASQLIGLAQRKNDKIDGVTGIELQLNEQLSGKSGSISYKRDKYDTKLLEPEEVLKEAKNGNNVYLTIDQKIQTFLEDAMGQVDEQYEPERMTAVVMDPKTGEVLAMSNRPSYNPNQLGQVENWYNDVISTPFEPGSTMKIFTLAAAIEEGVYQADETYQSGQYKIDEISRPINDHNAGKGWGEITYEEGMQRSSNVAAAKLVWEKMGPDKFLDYLEAFRFNQPTGIDLPGERPGKILFNWPIEKITTSFGQGTTVTPIQQMMAATAVANDGKMVQPYVISKIENAETNEIITETKPKVVGEPISASTAKKVRDTLETVITSENGTGKVYRLSNYSVAGKTGTAQIPDPENGGYLYGNENYIFSFLGMAPKEEPELMMYISIKQPKLEGNELGSEPVSFIFKNVMENSLQYMSIEPDIQENTNVATVELPDIKGSSSEDAKKELEEIGLNVTVIGDGNIVTTYPKPGTQLLPMEKVYVVTDNPKMPDMTGWSLRDVLKLKDLIGLDAELIGNGYVTKQNIKQGEIIKKGNYLVVELRKPNQQEQSEKSENSTTE</sequence>
<dbReference type="RefSeq" id="WP_272445488.1">
    <property type="nucleotide sequence ID" value="NZ_JAMQKC010000003.1"/>
</dbReference>
<evidence type="ECO:0000256" key="4">
    <source>
        <dbReference type="ARBA" id="ARBA00012448"/>
    </source>
</evidence>
<dbReference type="Pfam" id="PF03717">
    <property type="entry name" value="PBP_dimer"/>
    <property type="match status" value="1"/>
</dbReference>
<dbReference type="GO" id="GO:0005886">
    <property type="term" value="C:plasma membrane"/>
    <property type="evidence" value="ECO:0007669"/>
    <property type="project" value="TreeGrafter"/>
</dbReference>
<dbReference type="GO" id="GO:0009002">
    <property type="term" value="F:serine-type D-Ala-D-Ala carboxypeptidase activity"/>
    <property type="evidence" value="ECO:0007669"/>
    <property type="project" value="UniProtKB-EC"/>
</dbReference>
<evidence type="ECO:0000256" key="5">
    <source>
        <dbReference type="ARBA" id="ARBA00023136"/>
    </source>
</evidence>
<proteinExistence type="inferred from homology"/>
<evidence type="ECO:0000313" key="9">
    <source>
        <dbReference type="EMBL" id="MDC3416485.1"/>
    </source>
</evidence>
<evidence type="ECO:0000256" key="1">
    <source>
        <dbReference type="ARBA" id="ARBA00004370"/>
    </source>
</evidence>
<keyword evidence="7" id="KW-1133">Transmembrane helix</keyword>
<dbReference type="SUPFAM" id="SSF56519">
    <property type="entry name" value="Penicillin binding protein dimerisation domain"/>
    <property type="match status" value="1"/>
</dbReference>
<dbReference type="InterPro" id="IPR050515">
    <property type="entry name" value="Beta-lactam/transpept"/>
</dbReference>
<evidence type="ECO:0000256" key="3">
    <source>
        <dbReference type="ARBA" id="ARBA00007171"/>
    </source>
</evidence>
<name>A0A9X4AFR3_9BACI</name>
<keyword evidence="5 7" id="KW-0472">Membrane</keyword>
<dbReference type="AlphaFoldDB" id="A0A9X4AFR3"/>
<evidence type="ECO:0000313" key="10">
    <source>
        <dbReference type="Proteomes" id="UP001145069"/>
    </source>
</evidence>
<dbReference type="PROSITE" id="PS51178">
    <property type="entry name" value="PASTA"/>
    <property type="match status" value="2"/>
</dbReference>
<dbReference type="Pfam" id="PF00905">
    <property type="entry name" value="Transpeptidase"/>
    <property type="match status" value="1"/>
</dbReference>
<organism evidence="9 10">
    <name type="scientific">Aquibacillus salsiterrae</name>
    <dbReference type="NCBI Taxonomy" id="2950439"/>
    <lineage>
        <taxon>Bacteria</taxon>
        <taxon>Bacillati</taxon>
        <taxon>Bacillota</taxon>
        <taxon>Bacilli</taxon>
        <taxon>Bacillales</taxon>
        <taxon>Bacillaceae</taxon>
        <taxon>Aquibacillus</taxon>
    </lineage>
</organism>
<dbReference type="EMBL" id="JAMQKC010000003">
    <property type="protein sequence ID" value="MDC3416485.1"/>
    <property type="molecule type" value="Genomic_DNA"/>
</dbReference>
<evidence type="ECO:0000256" key="2">
    <source>
        <dbReference type="ARBA" id="ARBA00004752"/>
    </source>
</evidence>
<dbReference type="Gene3D" id="3.30.70.2110">
    <property type="match status" value="1"/>
</dbReference>
<comment type="catalytic activity">
    <reaction evidence="6">
        <text>Preferential cleavage: (Ac)2-L-Lys-D-Ala-|-D-Ala. Also transpeptidation of peptidyl-alanyl moieties that are N-acyl substituents of D-alanine.</text>
        <dbReference type="EC" id="3.4.16.4"/>
    </reaction>
</comment>
<dbReference type="CDD" id="cd06575">
    <property type="entry name" value="PASTA_Pbp2x-like_2"/>
    <property type="match status" value="1"/>
</dbReference>
<accession>A0A9X4AFR3</accession>
<dbReference type="SUPFAM" id="SSF56601">
    <property type="entry name" value="beta-lactamase/transpeptidase-like"/>
    <property type="match status" value="1"/>
</dbReference>
<protein>
    <recommendedName>
        <fullName evidence="4">serine-type D-Ala-D-Ala carboxypeptidase</fullName>
        <ecNumber evidence="4">3.4.16.4</ecNumber>
    </recommendedName>
</protein>
<feature type="transmembrane region" description="Helical" evidence="7">
    <location>
        <begin position="12"/>
        <end position="31"/>
    </location>
</feature>
<dbReference type="PANTHER" id="PTHR30627">
    <property type="entry name" value="PEPTIDOGLYCAN D,D-TRANSPEPTIDASE"/>
    <property type="match status" value="1"/>
</dbReference>